<keyword evidence="2 3" id="KW-0040">ANK repeat</keyword>
<dbReference type="AlphaFoldDB" id="A0A672F7L6"/>
<feature type="repeat" description="ANK" evidence="3">
    <location>
        <begin position="40"/>
        <end position="72"/>
    </location>
</feature>
<dbReference type="GO" id="GO:0085020">
    <property type="term" value="P:protein K6-linked ubiquitination"/>
    <property type="evidence" value="ECO:0007669"/>
    <property type="project" value="TreeGrafter"/>
</dbReference>
<dbReference type="RefSeq" id="XP_029969829.1">
    <property type="nucleotide sequence ID" value="XM_030113969.1"/>
</dbReference>
<evidence type="ECO:0000256" key="1">
    <source>
        <dbReference type="ARBA" id="ARBA00022737"/>
    </source>
</evidence>
<dbReference type="Pfam" id="PF13637">
    <property type="entry name" value="Ank_4"/>
    <property type="match status" value="1"/>
</dbReference>
<dbReference type="PANTHER" id="PTHR24171">
    <property type="entry name" value="ANKYRIN REPEAT DOMAIN-CONTAINING PROTEIN 39-RELATED"/>
    <property type="match status" value="1"/>
</dbReference>
<dbReference type="GO" id="GO:0031436">
    <property type="term" value="C:BRCA1-BARD1 complex"/>
    <property type="evidence" value="ECO:0007669"/>
    <property type="project" value="TreeGrafter"/>
</dbReference>
<keyword evidence="1" id="KW-0677">Repeat</keyword>
<dbReference type="SUPFAM" id="SSF48403">
    <property type="entry name" value="Ankyrin repeat"/>
    <property type="match status" value="1"/>
</dbReference>
<sequence>MGDNAKDEGLMWALKAGDMEEVRSKVLTSEDANRTLDSSSGRKPLHYAADFGQLEVLQFLIQMGADINATDSLGLTPLITACYEGHRDSVKLLLEKGAKKDLKATNGATALEAADNDDIKQLLK</sequence>
<dbReference type="OMA" id="TALIDCT"/>
<evidence type="ECO:0000313" key="5">
    <source>
        <dbReference type="Proteomes" id="UP000472267"/>
    </source>
</evidence>
<protein>
    <submittedName>
        <fullName evidence="4">Uncharacterized protein</fullName>
    </submittedName>
</protein>
<dbReference type="GeneID" id="115404569"/>
<reference evidence="4" key="1">
    <citation type="submission" date="2019-06" db="EMBL/GenBank/DDBJ databases">
        <authorList>
            <consortium name="Wellcome Sanger Institute Data Sharing"/>
        </authorList>
    </citation>
    <scope>NUCLEOTIDE SEQUENCE [LARGE SCALE GENOMIC DNA]</scope>
</reference>
<evidence type="ECO:0000256" key="3">
    <source>
        <dbReference type="PROSITE-ProRule" id="PRU00023"/>
    </source>
</evidence>
<proteinExistence type="predicted"/>
<name>A0A672F7L6_SALFA</name>
<evidence type="ECO:0000313" key="4">
    <source>
        <dbReference type="Ensembl" id="ENSSFAP00005001557.1"/>
    </source>
</evidence>
<dbReference type="CTD" id="136319"/>
<evidence type="ECO:0000256" key="2">
    <source>
        <dbReference type="ARBA" id="ARBA00023043"/>
    </source>
</evidence>
<reference evidence="4" key="2">
    <citation type="submission" date="2025-08" db="UniProtKB">
        <authorList>
            <consortium name="Ensembl"/>
        </authorList>
    </citation>
    <scope>IDENTIFICATION</scope>
</reference>
<dbReference type="GO" id="GO:0004842">
    <property type="term" value="F:ubiquitin-protein transferase activity"/>
    <property type="evidence" value="ECO:0007669"/>
    <property type="project" value="TreeGrafter"/>
</dbReference>
<dbReference type="InterPro" id="IPR036770">
    <property type="entry name" value="Ankyrin_rpt-contain_sf"/>
</dbReference>
<dbReference type="Proteomes" id="UP000472267">
    <property type="component" value="Chromosome 17"/>
</dbReference>
<accession>A0A672F7L6</accession>
<dbReference type="InterPro" id="IPR002110">
    <property type="entry name" value="Ankyrin_rpt"/>
</dbReference>
<organism evidence="4 5">
    <name type="scientific">Salarias fasciatus</name>
    <name type="common">Jewelled blenny</name>
    <name type="synonym">Blennius fasciatus</name>
    <dbReference type="NCBI Taxonomy" id="181472"/>
    <lineage>
        <taxon>Eukaryota</taxon>
        <taxon>Metazoa</taxon>
        <taxon>Chordata</taxon>
        <taxon>Craniata</taxon>
        <taxon>Vertebrata</taxon>
        <taxon>Euteleostomi</taxon>
        <taxon>Actinopterygii</taxon>
        <taxon>Neopterygii</taxon>
        <taxon>Teleostei</taxon>
        <taxon>Neoteleostei</taxon>
        <taxon>Acanthomorphata</taxon>
        <taxon>Ovalentaria</taxon>
        <taxon>Blenniimorphae</taxon>
        <taxon>Blenniiformes</taxon>
        <taxon>Blennioidei</taxon>
        <taxon>Blenniidae</taxon>
        <taxon>Salariinae</taxon>
        <taxon>Salarias</taxon>
    </lineage>
</organism>
<keyword evidence="5" id="KW-1185">Reference proteome</keyword>
<dbReference type="Gene3D" id="1.25.40.20">
    <property type="entry name" value="Ankyrin repeat-containing domain"/>
    <property type="match status" value="1"/>
</dbReference>
<dbReference type="OrthoDB" id="194358at2759"/>
<dbReference type="Ensembl" id="ENSSFAT00005001659.1">
    <property type="protein sequence ID" value="ENSSFAP00005001557.1"/>
    <property type="gene ID" value="ENSSFAG00005001107.1"/>
</dbReference>
<dbReference type="InParanoid" id="A0A672F7L6"/>
<gene>
    <name evidence="4" type="primary">mtpn</name>
</gene>
<dbReference type="PANTHER" id="PTHR24171:SF8">
    <property type="entry name" value="BRCA1-ASSOCIATED RING DOMAIN PROTEIN 1"/>
    <property type="match status" value="1"/>
</dbReference>
<dbReference type="PROSITE" id="PS50297">
    <property type="entry name" value="ANK_REP_REGION"/>
    <property type="match status" value="2"/>
</dbReference>
<reference evidence="4" key="3">
    <citation type="submission" date="2025-09" db="UniProtKB">
        <authorList>
            <consortium name="Ensembl"/>
        </authorList>
    </citation>
    <scope>IDENTIFICATION</scope>
</reference>
<feature type="repeat" description="ANK" evidence="3">
    <location>
        <begin position="73"/>
        <end position="105"/>
    </location>
</feature>
<dbReference type="PROSITE" id="PS50088">
    <property type="entry name" value="ANK_REPEAT"/>
    <property type="match status" value="2"/>
</dbReference>
<dbReference type="PRINTS" id="PR01415">
    <property type="entry name" value="ANKYRIN"/>
</dbReference>
<dbReference type="GO" id="GO:0070531">
    <property type="term" value="C:BRCA1-A complex"/>
    <property type="evidence" value="ECO:0007669"/>
    <property type="project" value="TreeGrafter"/>
</dbReference>
<dbReference type="SMART" id="SM00248">
    <property type="entry name" value="ANK"/>
    <property type="match status" value="2"/>
</dbReference>